<reference evidence="4" key="2">
    <citation type="submission" date="2025-08" db="UniProtKB">
        <authorList>
            <consortium name="RefSeq"/>
        </authorList>
    </citation>
    <scope>IDENTIFICATION</scope>
    <source>
        <tissue evidence="4">Whole plant</tissue>
    </source>
</reference>
<feature type="compositionally biased region" description="Basic and acidic residues" evidence="1">
    <location>
        <begin position="9"/>
        <end position="21"/>
    </location>
</feature>
<accession>A0A6P4CD99</accession>
<keyword evidence="3" id="KW-1185">Reference proteome</keyword>
<name>A0A6P4CD99_ARADU</name>
<dbReference type="RefSeq" id="XP_015949377.1">
    <property type="nucleotide sequence ID" value="XM_016093891.1"/>
</dbReference>
<dbReference type="Pfam" id="PF03732">
    <property type="entry name" value="Retrotrans_gag"/>
    <property type="match status" value="1"/>
</dbReference>
<dbReference type="KEGG" id="adu:107474278"/>
<feature type="domain" description="Retrotransposon gag" evidence="2">
    <location>
        <begin position="124"/>
        <end position="168"/>
    </location>
</feature>
<gene>
    <name evidence="4" type="primary">LOC107474278</name>
</gene>
<organism evidence="3 4">
    <name type="scientific">Arachis duranensis</name>
    <name type="common">Wild peanut</name>
    <dbReference type="NCBI Taxonomy" id="130453"/>
    <lineage>
        <taxon>Eukaryota</taxon>
        <taxon>Viridiplantae</taxon>
        <taxon>Streptophyta</taxon>
        <taxon>Embryophyta</taxon>
        <taxon>Tracheophyta</taxon>
        <taxon>Spermatophyta</taxon>
        <taxon>Magnoliopsida</taxon>
        <taxon>eudicotyledons</taxon>
        <taxon>Gunneridae</taxon>
        <taxon>Pentapetalae</taxon>
        <taxon>rosids</taxon>
        <taxon>fabids</taxon>
        <taxon>Fabales</taxon>
        <taxon>Fabaceae</taxon>
        <taxon>Papilionoideae</taxon>
        <taxon>50 kb inversion clade</taxon>
        <taxon>dalbergioids sensu lato</taxon>
        <taxon>Dalbergieae</taxon>
        <taxon>Pterocarpus clade</taxon>
        <taxon>Arachis</taxon>
    </lineage>
</organism>
<sequence length="229" mass="26022">MATCGCGHDQARGRNQSEEHETNVNNPVNFMAVLHNVAAAMQATADALGQQMNNNQNGGNGENGTQSPMTLVTFLKVNLPKFKETMNPTEADTWFQAMERALQVQLVPEEQCVEFATYLLTGEVEFYKKYFLNSAQTAKELELLQLNQGAMSVSEYTDKFEELFRFFRMCQGASRDFEEWKCIKYEGRHQSDILSSVGPMELRVFFELVNKSRVAEECVRKATEAENDR</sequence>
<evidence type="ECO:0000256" key="1">
    <source>
        <dbReference type="SAM" id="MobiDB-lite"/>
    </source>
</evidence>
<feature type="region of interest" description="Disordered" evidence="1">
    <location>
        <begin position="1"/>
        <end position="21"/>
    </location>
</feature>
<evidence type="ECO:0000313" key="4">
    <source>
        <dbReference type="RefSeq" id="XP_015949377.1"/>
    </source>
</evidence>
<reference evidence="3" key="1">
    <citation type="journal article" date="2016" name="Nat. Genet.">
        <title>The genome sequences of Arachis duranensis and Arachis ipaensis, the diploid ancestors of cultivated peanut.</title>
        <authorList>
            <person name="Bertioli D.J."/>
            <person name="Cannon S.B."/>
            <person name="Froenicke L."/>
            <person name="Huang G."/>
            <person name="Farmer A.D."/>
            <person name="Cannon E.K."/>
            <person name="Liu X."/>
            <person name="Gao D."/>
            <person name="Clevenger J."/>
            <person name="Dash S."/>
            <person name="Ren L."/>
            <person name="Moretzsohn M.C."/>
            <person name="Shirasawa K."/>
            <person name="Huang W."/>
            <person name="Vidigal B."/>
            <person name="Abernathy B."/>
            <person name="Chu Y."/>
            <person name="Niederhuth C.E."/>
            <person name="Umale P."/>
            <person name="Araujo A.C."/>
            <person name="Kozik A."/>
            <person name="Kim K.D."/>
            <person name="Burow M.D."/>
            <person name="Varshney R.K."/>
            <person name="Wang X."/>
            <person name="Zhang X."/>
            <person name="Barkley N."/>
            <person name="Guimaraes P.M."/>
            <person name="Isobe S."/>
            <person name="Guo B."/>
            <person name="Liao B."/>
            <person name="Stalker H.T."/>
            <person name="Schmitz R.J."/>
            <person name="Scheffler B.E."/>
            <person name="Leal-Bertioli S.C."/>
            <person name="Xun X."/>
            <person name="Jackson S.A."/>
            <person name="Michelmore R."/>
            <person name="Ozias-Akins P."/>
        </authorList>
    </citation>
    <scope>NUCLEOTIDE SEQUENCE [LARGE SCALE GENOMIC DNA]</scope>
    <source>
        <strain evidence="3">cv. V14167</strain>
    </source>
</reference>
<evidence type="ECO:0000313" key="3">
    <source>
        <dbReference type="Proteomes" id="UP000515211"/>
    </source>
</evidence>
<protein>
    <submittedName>
        <fullName evidence="4">Uncharacterized protein LOC107474278</fullName>
    </submittedName>
</protein>
<evidence type="ECO:0000259" key="2">
    <source>
        <dbReference type="Pfam" id="PF03732"/>
    </source>
</evidence>
<dbReference type="Proteomes" id="UP000515211">
    <property type="component" value="Chromosome 2"/>
</dbReference>
<proteinExistence type="predicted"/>
<dbReference type="InterPro" id="IPR005162">
    <property type="entry name" value="Retrotrans_gag_dom"/>
</dbReference>
<dbReference type="GeneID" id="107474278"/>
<dbReference type="AlphaFoldDB" id="A0A6P4CD99"/>